<comment type="caution">
    <text evidence="3">The sequence shown here is derived from an EMBL/GenBank/DDBJ whole genome shotgun (WGS) entry which is preliminary data.</text>
</comment>
<protein>
    <submittedName>
        <fullName evidence="3">Response regulator receiver domain-containing protein</fullName>
    </submittedName>
</protein>
<dbReference type="PROSITE" id="PS50110">
    <property type="entry name" value="RESPONSE_REGULATORY"/>
    <property type="match status" value="1"/>
</dbReference>
<dbReference type="RefSeq" id="WP_112170567.1">
    <property type="nucleotide sequence ID" value="NZ_QEOB01000004.1"/>
</dbReference>
<keyword evidence="1" id="KW-0597">Phosphoprotein</keyword>
<feature type="domain" description="Response regulatory" evidence="2">
    <location>
        <begin position="14"/>
        <end position="163"/>
    </location>
</feature>
<evidence type="ECO:0000256" key="1">
    <source>
        <dbReference type="PROSITE-ProRule" id="PRU00169"/>
    </source>
</evidence>
<dbReference type="Pfam" id="PF00072">
    <property type="entry name" value="Response_reg"/>
    <property type="match status" value="1"/>
</dbReference>
<keyword evidence="4" id="KW-1185">Reference proteome</keyword>
<feature type="modified residue" description="4-aspartylphosphate" evidence="1">
    <location>
        <position position="100"/>
    </location>
</feature>
<gene>
    <name evidence="3" type="ORF">C7402_104154</name>
</gene>
<sequence>MSSIVRQPVYHPVSVVFIDDSPDFLYALRGLFPGAGTDRYFTSTREALAYVAAHESRQAAHNPTAGAAWSAFEKRGGNALGEDVMADAQRFRDIAALVVDYEMPDMTGVEFLASVKDVACTRILLTATADESHAVEAFNAGLIDFYVKKSDPAMTRKLRGAIDDAKRKFCARRGHIGVHGVGAIYANRRTADVLHELALRERIVEYYWRPEQNAVLTFDAEGNAGVFLAWDSRDWAAQCDVVTDEGGPAALREEMAARRIMPVYWPNEAYRPGMARVEFATPEPVPGLDDAHTSWTRIDDAGLAPELITFAAWRAAQGAQDEGGHLA</sequence>
<evidence type="ECO:0000313" key="4">
    <source>
        <dbReference type="Proteomes" id="UP000245712"/>
    </source>
</evidence>
<dbReference type="Gene3D" id="3.40.50.2300">
    <property type="match status" value="1"/>
</dbReference>
<evidence type="ECO:0000259" key="2">
    <source>
        <dbReference type="PROSITE" id="PS50110"/>
    </source>
</evidence>
<name>A0ABX5KR51_9BURK</name>
<dbReference type="EMBL" id="QEOB01000004">
    <property type="protein sequence ID" value="PVX84911.1"/>
    <property type="molecule type" value="Genomic_DNA"/>
</dbReference>
<organism evidence="3 4">
    <name type="scientific">Paraburkholderia unamae</name>
    <dbReference type="NCBI Taxonomy" id="219649"/>
    <lineage>
        <taxon>Bacteria</taxon>
        <taxon>Pseudomonadati</taxon>
        <taxon>Pseudomonadota</taxon>
        <taxon>Betaproteobacteria</taxon>
        <taxon>Burkholderiales</taxon>
        <taxon>Burkholderiaceae</taxon>
        <taxon>Paraburkholderia</taxon>
    </lineage>
</organism>
<dbReference type="SUPFAM" id="SSF52172">
    <property type="entry name" value="CheY-like"/>
    <property type="match status" value="1"/>
</dbReference>
<dbReference type="InterPro" id="IPR011006">
    <property type="entry name" value="CheY-like_superfamily"/>
</dbReference>
<dbReference type="InterPro" id="IPR001789">
    <property type="entry name" value="Sig_transdc_resp-reg_receiver"/>
</dbReference>
<proteinExistence type="predicted"/>
<accession>A0ABX5KR51</accession>
<dbReference type="Proteomes" id="UP000245712">
    <property type="component" value="Unassembled WGS sequence"/>
</dbReference>
<evidence type="ECO:0000313" key="3">
    <source>
        <dbReference type="EMBL" id="PVX84911.1"/>
    </source>
</evidence>
<reference evidence="3 4" key="1">
    <citation type="submission" date="2018-05" db="EMBL/GenBank/DDBJ databases">
        <title>Genomic Encyclopedia of Type Strains, Phase IV (KMG-V): Genome sequencing to study the core and pangenomes of soil and plant-associated prokaryotes.</title>
        <authorList>
            <person name="Whitman W."/>
        </authorList>
    </citation>
    <scope>NUCLEOTIDE SEQUENCE [LARGE SCALE GENOMIC DNA]</scope>
    <source>
        <strain evidence="3 4">SCZa-39</strain>
    </source>
</reference>